<evidence type="ECO:0000313" key="1">
    <source>
        <dbReference type="EMBL" id="CRF35345.1"/>
    </source>
</evidence>
<reference evidence="1 3" key="1">
    <citation type="submission" date="2015-04" db="EMBL/GenBank/DDBJ databases">
        <authorList>
            <person name="Mushtaq Mamoona"/>
        </authorList>
    </citation>
    <scope>NUCLEOTIDE SEQUENCE [LARGE SCALE GENOMIC DNA]</scope>
    <source>
        <strain evidence="1 3">AN4859/03</strain>
    </source>
</reference>
<dbReference type="Proteomes" id="UP000043763">
    <property type="component" value="Unassembled WGS sequence"/>
</dbReference>
<sequence length="120" mass="14632">MEEIKKNKTKDIMELILPHNKSKKVSLGFYYYKNIIEEMKEYANKYKMSLGEYIEEIHNTCKNIKNISKLKMEENTEKISWVILVEKNNFDDIRNYAKKYKMRIGEYIGYIHKLYIYNIK</sequence>
<gene>
    <name evidence="1" type="ORF">BRSU_2592</name>
    <name evidence="2" type="ORF">BRSU_2834</name>
</gene>
<evidence type="ECO:0000313" key="2">
    <source>
        <dbReference type="EMBL" id="CRF35737.1"/>
    </source>
</evidence>
<organism evidence="1 3">
    <name type="scientific">Brachyspira suanatina</name>
    <dbReference type="NCBI Taxonomy" id="381802"/>
    <lineage>
        <taxon>Bacteria</taxon>
        <taxon>Pseudomonadati</taxon>
        <taxon>Spirochaetota</taxon>
        <taxon>Spirochaetia</taxon>
        <taxon>Brachyspirales</taxon>
        <taxon>Brachyspiraceae</taxon>
        <taxon>Brachyspira</taxon>
    </lineage>
</organism>
<dbReference type="OrthoDB" id="308143at2"/>
<accession>A0A0G4KAG4</accession>
<keyword evidence="3" id="KW-1185">Reference proteome</keyword>
<dbReference type="EMBL" id="CVLB01000005">
    <property type="protein sequence ID" value="CRF35737.1"/>
    <property type="molecule type" value="Genomic_DNA"/>
</dbReference>
<proteinExistence type="predicted"/>
<evidence type="ECO:0000313" key="3">
    <source>
        <dbReference type="Proteomes" id="UP000043763"/>
    </source>
</evidence>
<dbReference type="EMBL" id="CVLB01000003">
    <property type="protein sequence ID" value="CRF35345.1"/>
    <property type="molecule type" value="Genomic_DNA"/>
</dbReference>
<dbReference type="RefSeq" id="WP_048595982.1">
    <property type="nucleotide sequence ID" value="NZ_CVLB01000003.1"/>
</dbReference>
<name>A0A0G4KAG4_9SPIR</name>
<protein>
    <submittedName>
        <fullName evidence="1">Uncharacterized protein</fullName>
    </submittedName>
</protein>
<dbReference type="AlphaFoldDB" id="A0A0G4KAG4"/>